<dbReference type="KEGG" id="hhl:Halha_1866"/>
<protein>
    <submittedName>
        <fullName evidence="4">Zn-ribbon protein, possibly nucleic acid-binding protein</fullName>
    </submittedName>
</protein>
<dbReference type="eggNOG" id="COG1579">
    <property type="taxonomic scope" value="Bacteria"/>
</dbReference>
<dbReference type="Pfam" id="PF24481">
    <property type="entry name" value="CT398_CC"/>
    <property type="match status" value="1"/>
</dbReference>
<dbReference type="Gene3D" id="1.10.287.1490">
    <property type="match status" value="1"/>
</dbReference>
<evidence type="ECO:0000313" key="5">
    <source>
        <dbReference type="Proteomes" id="UP000010880"/>
    </source>
</evidence>
<dbReference type="InterPro" id="IPR052376">
    <property type="entry name" value="Oxidative_Scav/Glycosyltrans"/>
</dbReference>
<dbReference type="PANTHER" id="PTHR39082:SF1">
    <property type="entry name" value="SCAVENGER RECEPTOR CLASS A MEMBER 3"/>
    <property type="match status" value="1"/>
</dbReference>
<dbReference type="AlphaFoldDB" id="L0KCJ6"/>
<accession>L0KCJ6</accession>
<evidence type="ECO:0000256" key="1">
    <source>
        <dbReference type="SAM" id="Coils"/>
    </source>
</evidence>
<name>L0KCJ6_HALHC</name>
<reference evidence="5" key="1">
    <citation type="submission" date="2012-02" db="EMBL/GenBank/DDBJ databases">
        <title>The complete genome of Halobacteroides halobius DSM 5150.</title>
        <authorList>
            <person name="Lucas S."/>
            <person name="Copeland A."/>
            <person name="Lapidus A."/>
            <person name="Glavina del Rio T."/>
            <person name="Dalin E."/>
            <person name="Tice H."/>
            <person name="Bruce D."/>
            <person name="Goodwin L."/>
            <person name="Pitluck S."/>
            <person name="Peters L."/>
            <person name="Mikhailova N."/>
            <person name="Gu W."/>
            <person name="Kyrpides N."/>
            <person name="Mavromatis K."/>
            <person name="Ivanova N."/>
            <person name="Brettin T."/>
            <person name="Detter J.C."/>
            <person name="Han C."/>
            <person name="Larimer F."/>
            <person name="Land M."/>
            <person name="Hauser L."/>
            <person name="Markowitz V."/>
            <person name="Cheng J.-F."/>
            <person name="Hugenholtz P."/>
            <person name="Woyke T."/>
            <person name="Wu D."/>
            <person name="Tindall B."/>
            <person name="Pomrenke H."/>
            <person name="Brambilla E."/>
            <person name="Klenk H.-P."/>
            <person name="Eisen J.A."/>
        </authorList>
    </citation>
    <scope>NUCLEOTIDE SEQUENCE [LARGE SCALE GENOMIC DNA]</scope>
    <source>
        <strain evidence="5">ATCC 35273 / DSM 5150 / MD-1</strain>
    </source>
</reference>
<sequence length="236" mass="27688">MEKLELLYKLQKIDDQIEKLQEKKDNKPVLNEADNLEQIISKLMKEKQNKKDELGDIQDKVKDIEFEEARLERKEKDYKKQLYSGENSSPKELEQLTDKLDLVTEEKEELEEDLLDLMMQEEAKEEEILGLKEKIAENESRLLKLQNEEESAKQELKEELIKFNQQRQELKEKLGDQLLIKYNHLKEKKAGKAVVALRDGYCMGCRMSLPIKLVKKVEGNAEVVTCNSCGRILYDK</sequence>
<feature type="domain" description="C4-type zinc ribbon" evidence="2">
    <location>
        <begin position="202"/>
        <end position="233"/>
    </location>
</feature>
<dbReference type="InterPro" id="IPR003743">
    <property type="entry name" value="Zf-RING_7"/>
</dbReference>
<organism evidence="4 5">
    <name type="scientific">Halobacteroides halobius (strain ATCC 35273 / DSM 5150 / MD-1)</name>
    <dbReference type="NCBI Taxonomy" id="748449"/>
    <lineage>
        <taxon>Bacteria</taxon>
        <taxon>Bacillati</taxon>
        <taxon>Bacillota</taxon>
        <taxon>Clostridia</taxon>
        <taxon>Halanaerobiales</taxon>
        <taxon>Halobacteroidaceae</taxon>
        <taxon>Halobacteroides</taxon>
    </lineage>
</organism>
<dbReference type="STRING" id="748449.Halha_1866"/>
<dbReference type="OrthoDB" id="9795058at2"/>
<evidence type="ECO:0000259" key="3">
    <source>
        <dbReference type="Pfam" id="PF24481"/>
    </source>
</evidence>
<dbReference type="PANTHER" id="PTHR39082">
    <property type="entry name" value="PHOSPHOLIPASE C-BETA-2-RELATED"/>
    <property type="match status" value="1"/>
</dbReference>
<gene>
    <name evidence="4" type="ordered locus">Halha_1866</name>
</gene>
<keyword evidence="1" id="KW-0175">Coiled coil</keyword>
<evidence type="ECO:0000313" key="4">
    <source>
        <dbReference type="EMBL" id="AGB41778.1"/>
    </source>
</evidence>
<dbReference type="Proteomes" id="UP000010880">
    <property type="component" value="Chromosome"/>
</dbReference>
<feature type="domain" description="CT398-like coiled coil hairpin" evidence="3">
    <location>
        <begin position="10"/>
        <end position="189"/>
    </location>
</feature>
<dbReference type="InterPro" id="IPR056003">
    <property type="entry name" value="CT398_CC_hairpin"/>
</dbReference>
<feature type="coiled-coil region" evidence="1">
    <location>
        <begin position="3"/>
        <end position="173"/>
    </location>
</feature>
<keyword evidence="5" id="KW-1185">Reference proteome</keyword>
<proteinExistence type="predicted"/>
<dbReference type="RefSeq" id="WP_015327494.1">
    <property type="nucleotide sequence ID" value="NC_019978.1"/>
</dbReference>
<evidence type="ECO:0000259" key="2">
    <source>
        <dbReference type="Pfam" id="PF02591"/>
    </source>
</evidence>
<dbReference type="Pfam" id="PF02591">
    <property type="entry name" value="Zn_ribbon_9"/>
    <property type="match status" value="1"/>
</dbReference>
<dbReference type="HOGENOM" id="CLU_073076_1_0_9"/>
<dbReference type="EMBL" id="CP003359">
    <property type="protein sequence ID" value="AGB41778.1"/>
    <property type="molecule type" value="Genomic_DNA"/>
</dbReference>